<dbReference type="RefSeq" id="WP_006652154.1">
    <property type="nucleotide sequence ID" value="NZ_AOIM01000013.1"/>
</dbReference>
<comment type="caution">
    <text evidence="3">The sequence shown here is derived from an EMBL/GenBank/DDBJ whole genome shotgun (WGS) entry which is preliminary data.</text>
</comment>
<dbReference type="Proteomes" id="UP000011519">
    <property type="component" value="Unassembled WGS sequence"/>
</dbReference>
<proteinExistence type="predicted"/>
<dbReference type="AlphaFoldDB" id="M0A7P7"/>
<feature type="transmembrane region" description="Helical" evidence="2">
    <location>
        <begin position="39"/>
        <end position="63"/>
    </location>
</feature>
<evidence type="ECO:0000313" key="4">
    <source>
        <dbReference type="Proteomes" id="UP000011519"/>
    </source>
</evidence>
<evidence type="ECO:0000313" key="3">
    <source>
        <dbReference type="EMBL" id="ELY93917.1"/>
    </source>
</evidence>
<gene>
    <name evidence="3" type="ORF">C483_04539</name>
</gene>
<keyword evidence="2" id="KW-0812">Transmembrane</keyword>
<reference evidence="3 4" key="1">
    <citation type="journal article" date="2014" name="PLoS Genet.">
        <title>Phylogenetically driven sequencing of extremely halophilic archaea reveals strategies for static and dynamic osmo-response.</title>
        <authorList>
            <person name="Becker E.A."/>
            <person name="Seitzer P.M."/>
            <person name="Tritt A."/>
            <person name="Larsen D."/>
            <person name="Krusor M."/>
            <person name="Yao A.I."/>
            <person name="Wu D."/>
            <person name="Madern D."/>
            <person name="Eisen J.A."/>
            <person name="Darling A.E."/>
            <person name="Facciotti M.T."/>
        </authorList>
    </citation>
    <scope>NUCLEOTIDE SEQUENCE [LARGE SCALE GENOMIC DNA]</scope>
    <source>
        <strain evidence="3 4">JCM 10989</strain>
    </source>
</reference>
<keyword evidence="2" id="KW-1133">Transmembrane helix</keyword>
<feature type="transmembrane region" description="Helical" evidence="2">
    <location>
        <begin position="12"/>
        <end position="33"/>
    </location>
</feature>
<protein>
    <submittedName>
        <fullName evidence="3">Uncharacterized protein</fullName>
    </submittedName>
</protein>
<dbReference type="PATRIC" id="fig|1227493.4.peg.872"/>
<sequence length="114" mass="12151">MAGTHKSSLLELFRATPVTSSLLSVAPLALAVGQLGNSYVHGVSPIVSIAFAIGMLGFSVVAMGHHAAEYRLRQLESSARLGTPNEPESEVDSEVKLEAEPESESEPELETVYR</sequence>
<evidence type="ECO:0000256" key="1">
    <source>
        <dbReference type="SAM" id="MobiDB-lite"/>
    </source>
</evidence>
<evidence type="ECO:0000256" key="2">
    <source>
        <dbReference type="SAM" id="Phobius"/>
    </source>
</evidence>
<feature type="region of interest" description="Disordered" evidence="1">
    <location>
        <begin position="78"/>
        <end position="114"/>
    </location>
</feature>
<keyword evidence="4" id="KW-1185">Reference proteome</keyword>
<organism evidence="3 4">
    <name type="scientific">Natrialba hulunbeirensis JCM 10989</name>
    <dbReference type="NCBI Taxonomy" id="1227493"/>
    <lineage>
        <taxon>Archaea</taxon>
        <taxon>Methanobacteriati</taxon>
        <taxon>Methanobacteriota</taxon>
        <taxon>Stenosarchaea group</taxon>
        <taxon>Halobacteria</taxon>
        <taxon>Halobacteriales</taxon>
        <taxon>Natrialbaceae</taxon>
        <taxon>Natrialba</taxon>
    </lineage>
</organism>
<accession>M0A7P7</accession>
<dbReference type="STRING" id="1227493.C483_04539"/>
<name>M0A7P7_9EURY</name>
<dbReference type="EMBL" id="AOIM01000013">
    <property type="protein sequence ID" value="ELY93917.1"/>
    <property type="molecule type" value="Genomic_DNA"/>
</dbReference>
<keyword evidence="2" id="KW-0472">Membrane</keyword>
<feature type="compositionally biased region" description="Acidic residues" evidence="1">
    <location>
        <begin position="100"/>
        <end position="114"/>
    </location>
</feature>
<dbReference type="OrthoDB" id="260602at2157"/>